<evidence type="ECO:0000313" key="4">
    <source>
        <dbReference type="Proteomes" id="UP000281904"/>
    </source>
</evidence>
<sequence length="153" mass="17205">MAKHNIIITRLWQTDNSTVSKYEITGSSIKGYFLERPGPDTQTSNQRKRIPEGNYSLKWHNSHIPTVRPYNPVPLLFNAIVPESRKILIHNGNYPRDTDGCLLIGTSRGVDFVGSSVRKLIELKNFITSKGINNFSVTIKSCYSAACHNQEGL</sequence>
<evidence type="ECO:0000313" key="3">
    <source>
        <dbReference type="EMBL" id="VEI61166.1"/>
    </source>
</evidence>
<evidence type="ECO:0000259" key="1">
    <source>
        <dbReference type="Pfam" id="PF18925"/>
    </source>
</evidence>
<dbReference type="EMBL" id="JADULK010000001">
    <property type="protein sequence ID" value="MBH1928267.1"/>
    <property type="molecule type" value="Genomic_DNA"/>
</dbReference>
<name>A0A3S4XTE4_SERRU</name>
<dbReference type="RefSeq" id="WP_061324645.1">
    <property type="nucleotide sequence ID" value="NZ_CP014474.1"/>
</dbReference>
<dbReference type="InterPro" id="IPR043732">
    <property type="entry name" value="DUF5675"/>
</dbReference>
<keyword evidence="5" id="KW-1185">Reference proteome</keyword>
<dbReference type="Pfam" id="PF18925">
    <property type="entry name" value="DUF5675"/>
    <property type="match status" value="1"/>
</dbReference>
<proteinExistence type="predicted"/>
<dbReference type="Proteomes" id="UP000281904">
    <property type="component" value="Chromosome"/>
</dbReference>
<evidence type="ECO:0000313" key="5">
    <source>
        <dbReference type="Proteomes" id="UP000624159"/>
    </source>
</evidence>
<reference evidence="3 4" key="1">
    <citation type="submission" date="2018-12" db="EMBL/GenBank/DDBJ databases">
        <authorList>
            <consortium name="Pathogen Informatics"/>
        </authorList>
    </citation>
    <scope>NUCLEOTIDE SEQUENCE [LARGE SCALE GENOMIC DNA]</scope>
    <source>
        <strain evidence="3 4">NCTC10036</strain>
    </source>
</reference>
<dbReference type="EMBL" id="LR134493">
    <property type="protein sequence ID" value="VEI61166.1"/>
    <property type="molecule type" value="Genomic_DNA"/>
</dbReference>
<accession>A0A3S4XTE4</accession>
<feature type="domain" description="DUF5675" evidence="1">
    <location>
        <begin position="8"/>
        <end position="125"/>
    </location>
</feature>
<evidence type="ECO:0000313" key="2">
    <source>
        <dbReference type="EMBL" id="MBH1928267.1"/>
    </source>
</evidence>
<reference evidence="2 5" key="2">
    <citation type="submission" date="2020-11" db="EMBL/GenBank/DDBJ databases">
        <title>Enhanced detection system for hospital associated transmission using whole genome sequencing surveillance.</title>
        <authorList>
            <person name="Harrison L.H."/>
            <person name="Van Tyne D."/>
            <person name="Marsh J.W."/>
            <person name="Griffith M.P."/>
            <person name="Snyder D.J."/>
            <person name="Cooper V.S."/>
            <person name="Mustapha M."/>
        </authorList>
    </citation>
    <scope>NUCLEOTIDE SEQUENCE [LARGE SCALE GENOMIC DNA]</scope>
    <source>
        <strain evidence="2 5">SER00230</strain>
    </source>
</reference>
<protein>
    <recommendedName>
        <fullName evidence="1">DUF5675 domain-containing protein</fullName>
    </recommendedName>
</protein>
<dbReference type="AlphaFoldDB" id="A0A3S4XTE4"/>
<gene>
    <name evidence="2" type="ORF">I5U13_01130</name>
    <name evidence="3" type="ORF">NCTC10036_00130</name>
</gene>
<organism evidence="3 4">
    <name type="scientific">Serratia rubidaea</name>
    <name type="common">Serratia marinorubra</name>
    <dbReference type="NCBI Taxonomy" id="61652"/>
    <lineage>
        <taxon>Bacteria</taxon>
        <taxon>Pseudomonadati</taxon>
        <taxon>Pseudomonadota</taxon>
        <taxon>Gammaproteobacteria</taxon>
        <taxon>Enterobacterales</taxon>
        <taxon>Yersiniaceae</taxon>
        <taxon>Serratia</taxon>
    </lineage>
</organism>
<dbReference type="Proteomes" id="UP000624159">
    <property type="component" value="Unassembled WGS sequence"/>
</dbReference>